<evidence type="ECO:0000256" key="1">
    <source>
        <dbReference type="ARBA" id="ARBA00004123"/>
    </source>
</evidence>
<evidence type="ECO:0000256" key="4">
    <source>
        <dbReference type="ARBA" id="ARBA00023242"/>
    </source>
</evidence>
<evidence type="ECO:0000256" key="2">
    <source>
        <dbReference type="ARBA" id="ARBA00004496"/>
    </source>
</evidence>
<dbReference type="GO" id="GO:0045292">
    <property type="term" value="P:mRNA cis splicing, via spliceosome"/>
    <property type="evidence" value="ECO:0007669"/>
    <property type="project" value="TreeGrafter"/>
</dbReference>
<dbReference type="Proteomes" id="UP001166286">
    <property type="component" value="Unassembled WGS sequence"/>
</dbReference>
<protein>
    <recommendedName>
        <fullName evidence="8">Regulator of volume decrease after cellular swelling-domain-containing protein</fullName>
    </recommendedName>
</protein>
<dbReference type="InterPro" id="IPR011993">
    <property type="entry name" value="PH-like_dom_sf"/>
</dbReference>
<sequence>MEIIHEAPKAESFTPLAVYQSQTPESFFSGPPVLYHHSPSATLSIHKSDLECAPILSRLAEGAHKTSNGTSSAVNGNTHNEEEEDDDEEFSIPNIDIWVTSERLTLYSPPLTTGLSIPYPSITLHAIQPPSLPTHTLPSLFLQLLTEAQTFDDHDPDSTVSLTLIPAAPPPRVLSTGNEEAAAEGEGEGGEEAQREIETDESPTQALYTALSACANLHPDPLSSDDGMDDINGDDEHQQRQQPGIMFESDGVEGGVSGVYPLNSNSGSGSGRGLPPPMPGSGGWITAENVGEFFDEEGNWRGGGGSGVGRVRGREEEDDDGGEGDGDGEETKWRRTE</sequence>
<feature type="compositionally biased region" description="Acidic residues" evidence="5">
    <location>
        <begin position="316"/>
        <end position="328"/>
    </location>
</feature>
<feature type="compositionally biased region" description="Acidic residues" evidence="5">
    <location>
        <begin position="181"/>
        <end position="191"/>
    </location>
</feature>
<dbReference type="PANTHER" id="PTHR21399">
    <property type="entry name" value="CHLORIDE CONDUCTANCE REGULATORY PROTEIN ICLN"/>
    <property type="match status" value="1"/>
</dbReference>
<name>A0AA39U8N6_9LECA</name>
<keyword evidence="4" id="KW-0539">Nucleus</keyword>
<feature type="compositionally biased region" description="Gly residues" evidence="5">
    <location>
        <begin position="300"/>
        <end position="310"/>
    </location>
</feature>
<feature type="compositionally biased region" description="Polar residues" evidence="5">
    <location>
        <begin position="65"/>
        <end position="78"/>
    </location>
</feature>
<feature type="region of interest" description="Disordered" evidence="5">
    <location>
        <begin position="63"/>
        <end position="91"/>
    </location>
</feature>
<evidence type="ECO:0000256" key="3">
    <source>
        <dbReference type="ARBA" id="ARBA00022490"/>
    </source>
</evidence>
<dbReference type="InterPro" id="IPR039924">
    <property type="entry name" value="ICln/Lot5/Saf5"/>
</dbReference>
<evidence type="ECO:0000313" key="7">
    <source>
        <dbReference type="Proteomes" id="UP001166286"/>
    </source>
</evidence>
<comment type="caution">
    <text evidence="6">The sequence shown here is derived from an EMBL/GenBank/DDBJ whole genome shotgun (WGS) entry which is preliminary data.</text>
</comment>
<feature type="region of interest" description="Disordered" evidence="5">
    <location>
        <begin position="167"/>
        <end position="202"/>
    </location>
</feature>
<dbReference type="Pfam" id="PF03517">
    <property type="entry name" value="Voldacs"/>
    <property type="match status" value="1"/>
</dbReference>
<dbReference type="GO" id="GO:0034715">
    <property type="term" value="C:pICln-Sm protein complex"/>
    <property type="evidence" value="ECO:0007669"/>
    <property type="project" value="TreeGrafter"/>
</dbReference>
<accession>A0AA39U8N6</accession>
<dbReference type="EMBL" id="JAFEKC020000015">
    <property type="protein sequence ID" value="KAK0510566.1"/>
    <property type="molecule type" value="Genomic_DNA"/>
</dbReference>
<organism evidence="6 7">
    <name type="scientific">Cladonia borealis</name>
    <dbReference type="NCBI Taxonomy" id="184061"/>
    <lineage>
        <taxon>Eukaryota</taxon>
        <taxon>Fungi</taxon>
        <taxon>Dikarya</taxon>
        <taxon>Ascomycota</taxon>
        <taxon>Pezizomycotina</taxon>
        <taxon>Lecanoromycetes</taxon>
        <taxon>OSLEUM clade</taxon>
        <taxon>Lecanoromycetidae</taxon>
        <taxon>Lecanorales</taxon>
        <taxon>Lecanorineae</taxon>
        <taxon>Cladoniaceae</taxon>
        <taxon>Cladonia</taxon>
    </lineage>
</organism>
<gene>
    <name evidence="6" type="ORF">JMJ35_006998</name>
</gene>
<dbReference type="GO" id="GO:0005681">
    <property type="term" value="C:spliceosomal complex"/>
    <property type="evidence" value="ECO:0007669"/>
    <property type="project" value="TreeGrafter"/>
</dbReference>
<dbReference type="GO" id="GO:0000387">
    <property type="term" value="P:spliceosomal snRNP assembly"/>
    <property type="evidence" value="ECO:0007669"/>
    <property type="project" value="TreeGrafter"/>
</dbReference>
<feature type="region of interest" description="Disordered" evidence="5">
    <location>
        <begin position="216"/>
        <end position="337"/>
    </location>
</feature>
<evidence type="ECO:0000256" key="5">
    <source>
        <dbReference type="SAM" id="MobiDB-lite"/>
    </source>
</evidence>
<reference evidence="6" key="1">
    <citation type="submission" date="2023-03" db="EMBL/GenBank/DDBJ databases">
        <title>Complete genome of Cladonia borealis.</title>
        <authorList>
            <person name="Park H."/>
        </authorList>
    </citation>
    <scope>NUCLEOTIDE SEQUENCE</scope>
    <source>
        <strain evidence="6">ANT050790</strain>
    </source>
</reference>
<keyword evidence="7" id="KW-1185">Reference proteome</keyword>
<dbReference type="Gene3D" id="2.30.29.30">
    <property type="entry name" value="Pleckstrin-homology domain (PH domain)/Phosphotyrosine-binding domain (PTB)"/>
    <property type="match status" value="1"/>
</dbReference>
<keyword evidence="3" id="KW-0963">Cytoplasm</keyword>
<feature type="compositionally biased region" description="Low complexity" evidence="5">
    <location>
        <begin position="258"/>
        <end position="267"/>
    </location>
</feature>
<dbReference type="GO" id="GO:0005829">
    <property type="term" value="C:cytosol"/>
    <property type="evidence" value="ECO:0007669"/>
    <property type="project" value="TreeGrafter"/>
</dbReference>
<dbReference type="PANTHER" id="PTHR21399:SF0">
    <property type="entry name" value="METHYLOSOME SUBUNIT PICLN"/>
    <property type="match status" value="1"/>
</dbReference>
<dbReference type="AlphaFoldDB" id="A0AA39U8N6"/>
<evidence type="ECO:0008006" key="8">
    <source>
        <dbReference type="Google" id="ProtNLM"/>
    </source>
</evidence>
<comment type="subcellular location">
    <subcellularLocation>
        <location evidence="2">Cytoplasm</location>
    </subcellularLocation>
    <subcellularLocation>
        <location evidence="1">Nucleus</location>
    </subcellularLocation>
</comment>
<evidence type="ECO:0000313" key="6">
    <source>
        <dbReference type="EMBL" id="KAK0510566.1"/>
    </source>
</evidence>
<feature type="compositionally biased region" description="Acidic residues" evidence="5">
    <location>
        <begin position="81"/>
        <end position="90"/>
    </location>
</feature>
<proteinExistence type="predicted"/>